<organism evidence="2 3">
    <name type="scientific">Ureibacillus aquaedulcis</name>
    <dbReference type="NCBI Taxonomy" id="3058421"/>
    <lineage>
        <taxon>Bacteria</taxon>
        <taxon>Bacillati</taxon>
        <taxon>Bacillota</taxon>
        <taxon>Bacilli</taxon>
        <taxon>Bacillales</taxon>
        <taxon>Caryophanaceae</taxon>
        <taxon>Ureibacillus</taxon>
    </lineage>
</organism>
<evidence type="ECO:0000259" key="1">
    <source>
        <dbReference type="Pfam" id="PF12867"/>
    </source>
</evidence>
<keyword evidence="3" id="KW-1185">Reference proteome</keyword>
<dbReference type="Pfam" id="PF12867">
    <property type="entry name" value="DinB_2"/>
    <property type="match status" value="1"/>
</dbReference>
<dbReference type="InterPro" id="IPR034660">
    <property type="entry name" value="DinB/YfiT-like"/>
</dbReference>
<dbReference type="InterPro" id="IPR024775">
    <property type="entry name" value="DinB-like"/>
</dbReference>
<dbReference type="SUPFAM" id="SSF109854">
    <property type="entry name" value="DinB/YfiT-like putative metalloenzymes"/>
    <property type="match status" value="1"/>
</dbReference>
<reference evidence="2" key="1">
    <citation type="submission" date="2023-07" db="EMBL/GenBank/DDBJ databases">
        <title>Ureibacillus sp. isolated from freshwater well.</title>
        <authorList>
            <person name="Kirdat K."/>
            <person name="Bhatt A."/>
            <person name="Teware R."/>
            <person name="Bhavsar Y."/>
            <person name="Yadav A."/>
        </authorList>
    </citation>
    <scope>NUCLEOTIDE SEQUENCE</scope>
    <source>
        <strain evidence="2">BA0131</strain>
    </source>
</reference>
<gene>
    <name evidence="2" type="ORF">QYB95_13800</name>
</gene>
<name>A0ABT8GT79_9BACL</name>
<accession>A0ABT8GT79</accession>
<proteinExistence type="predicted"/>
<evidence type="ECO:0000313" key="3">
    <source>
        <dbReference type="Proteomes" id="UP001172743"/>
    </source>
</evidence>
<dbReference type="RefSeq" id="WP_301138925.1">
    <property type="nucleotide sequence ID" value="NZ_JAUHTQ010000011.1"/>
</dbReference>
<dbReference type="Proteomes" id="UP001172743">
    <property type="component" value="Unassembled WGS sequence"/>
</dbReference>
<evidence type="ECO:0000313" key="2">
    <source>
        <dbReference type="EMBL" id="MDN4494622.1"/>
    </source>
</evidence>
<dbReference type="Gene3D" id="1.20.120.450">
    <property type="entry name" value="dinb family like domain"/>
    <property type="match status" value="1"/>
</dbReference>
<feature type="domain" description="DinB-like" evidence="1">
    <location>
        <begin position="4"/>
        <end position="153"/>
    </location>
</feature>
<protein>
    <submittedName>
        <fullName evidence="2">DinB family protein</fullName>
    </submittedName>
</protein>
<dbReference type="EMBL" id="JAUHTQ010000011">
    <property type="protein sequence ID" value="MDN4494622.1"/>
    <property type="molecule type" value="Genomic_DNA"/>
</dbReference>
<sequence>MDNLNAVREELLKSVSSLTDEQLNEVVEEGSWSIAQILEHLYIMELNVVRQIRLALNQEEYDEPGSFPLHVVADRTKKISAPEILIPSNNFLTSEELREKLSASRAFLEKIAHHHSEEELNQKTFAHRRFGVLTLSQWISLVGYHEQRHIGQVEEIKKALTK</sequence>
<comment type="caution">
    <text evidence="2">The sequence shown here is derived from an EMBL/GenBank/DDBJ whole genome shotgun (WGS) entry which is preliminary data.</text>
</comment>